<feature type="transmembrane region" description="Helical" evidence="2">
    <location>
        <begin position="9"/>
        <end position="29"/>
    </location>
</feature>
<name>A0ABW2L0U4_9BACT</name>
<keyword evidence="2" id="KW-0812">Transmembrane</keyword>
<feature type="compositionally biased region" description="Polar residues" evidence="1">
    <location>
        <begin position="34"/>
        <end position="46"/>
    </location>
</feature>
<protein>
    <recommendedName>
        <fullName evidence="5">HEAT repeat domain-containing protein</fullName>
    </recommendedName>
</protein>
<dbReference type="RefSeq" id="WP_379708578.1">
    <property type="nucleotide sequence ID" value="NZ_JBHTBS010000001.1"/>
</dbReference>
<dbReference type="Proteomes" id="UP001596472">
    <property type="component" value="Unassembled WGS sequence"/>
</dbReference>
<feature type="compositionally biased region" description="Basic and acidic residues" evidence="1">
    <location>
        <begin position="57"/>
        <end position="66"/>
    </location>
</feature>
<reference evidence="4" key="1">
    <citation type="journal article" date="2019" name="Int. J. Syst. Evol. Microbiol.">
        <title>The Global Catalogue of Microorganisms (GCM) 10K type strain sequencing project: providing services to taxonomists for standard genome sequencing and annotation.</title>
        <authorList>
            <consortium name="The Broad Institute Genomics Platform"/>
            <consortium name="The Broad Institute Genome Sequencing Center for Infectious Disease"/>
            <person name="Wu L."/>
            <person name="Ma J."/>
        </authorList>
    </citation>
    <scope>NUCLEOTIDE SEQUENCE [LARGE SCALE GENOMIC DNA]</scope>
    <source>
        <strain evidence="4">CGMCC 4.1467</strain>
    </source>
</reference>
<feature type="region of interest" description="Disordered" evidence="1">
    <location>
        <begin position="34"/>
        <end position="66"/>
    </location>
</feature>
<organism evidence="3 4">
    <name type="scientific">Haloferula chungangensis</name>
    <dbReference type="NCBI Taxonomy" id="1048331"/>
    <lineage>
        <taxon>Bacteria</taxon>
        <taxon>Pseudomonadati</taxon>
        <taxon>Verrucomicrobiota</taxon>
        <taxon>Verrucomicrobiia</taxon>
        <taxon>Verrucomicrobiales</taxon>
        <taxon>Verrucomicrobiaceae</taxon>
        <taxon>Haloferula</taxon>
    </lineage>
</organism>
<evidence type="ECO:0000313" key="4">
    <source>
        <dbReference type="Proteomes" id="UP001596472"/>
    </source>
</evidence>
<evidence type="ECO:0000256" key="2">
    <source>
        <dbReference type="SAM" id="Phobius"/>
    </source>
</evidence>
<keyword evidence="2" id="KW-1133">Transmembrane helix</keyword>
<proteinExistence type="predicted"/>
<keyword evidence="4" id="KW-1185">Reference proteome</keyword>
<dbReference type="EMBL" id="JBHTBS010000001">
    <property type="protein sequence ID" value="MFC7335954.1"/>
    <property type="molecule type" value="Genomic_DNA"/>
</dbReference>
<sequence>MSSGKHSKSVLIGVSALVIGMAVLVFMPGPQSDVSQTNSGFGSHTDSPPAPPASDRGPLKSEGGDKHSHLAEKLDAHLAEADERDWLEVLYDLMREASIEDVQALLALSDGTPEYSVGFRDEMKLAAFERWYHLDPAAALRAIAASSLSADRRESRVELYLEDWAGRAPREVLAFLQQGELAGVSPDVIYGALARGGAASGERTVFEDALGRVEEPKRRNFTLKSLARTLQRDHEILFDAWVPTLPSDDQAIAIAESAWMLVDQDPDRALARLDQLEELGADELSVTRSRVVVKWTRKDPVKAGQWVLAQNLVAEEREELVSLAFKVWLSEDDEAAMAWAEDTIEKGAMDEALMNRVVTRLQP</sequence>
<gene>
    <name evidence="3" type="ORF">ACFQY0_02090</name>
</gene>
<keyword evidence="2" id="KW-0472">Membrane</keyword>
<evidence type="ECO:0000313" key="3">
    <source>
        <dbReference type="EMBL" id="MFC7335954.1"/>
    </source>
</evidence>
<evidence type="ECO:0008006" key="5">
    <source>
        <dbReference type="Google" id="ProtNLM"/>
    </source>
</evidence>
<evidence type="ECO:0000256" key="1">
    <source>
        <dbReference type="SAM" id="MobiDB-lite"/>
    </source>
</evidence>
<comment type="caution">
    <text evidence="3">The sequence shown here is derived from an EMBL/GenBank/DDBJ whole genome shotgun (WGS) entry which is preliminary data.</text>
</comment>
<accession>A0ABW2L0U4</accession>